<protein>
    <submittedName>
        <fullName evidence="2">LADA_0A05776g1_1</fullName>
    </submittedName>
</protein>
<dbReference type="AlphaFoldDB" id="A0A1G4IP55"/>
<name>A0A1G4IP55_9SACH</name>
<keyword evidence="1" id="KW-0812">Transmembrane</keyword>
<keyword evidence="1" id="KW-0472">Membrane</keyword>
<keyword evidence="1" id="KW-1133">Transmembrane helix</keyword>
<feature type="transmembrane region" description="Helical" evidence="1">
    <location>
        <begin position="20"/>
        <end position="41"/>
    </location>
</feature>
<gene>
    <name evidence="2" type="ORF">LADA_0A05776G</name>
</gene>
<dbReference type="EMBL" id="LT598460">
    <property type="protein sequence ID" value="SCU78469.1"/>
    <property type="molecule type" value="Genomic_DNA"/>
</dbReference>
<accession>A0A1G4IP55</accession>
<sequence>MHEPALVFPALKLRLVACIFNPYLLVPNFVFLTTVWGLAAFQASQVSNDRSGCTTNTVTTTIPTVASTTSIFAMSSTLASSVTPTRTLKSSPQFELHIDNYLSAKATDSAQILNSAIEYYTLEMDSILENWNSSVQAQLTAWQQHYESLKQYNDTIFSNLGHQAQNIARSVNYLTTNGFLVTTGDIPNVLDSLKLNMTDIKILFENVTSSLTGLKSMHHYNVTKRVNLPQILPDRVLTQWLENDKYIQKAKGHLMNGLKQSFNQAQAKALNKRSEPKESHENYRSKCIRLSCIFVSVHACTILLLMYREYLGFRIEMFRLRQTIEAQIKCIEDCACTVNMYKARLRVRGPLQDLLLSYTQSTSHPIAGVFDELLEEHVFSKRPRKKRLINAQVVSKIIHWWLVSNGPALWTLFISFFIEGQVVLNILADSDSYPDRLSKRTFVTHRGNNDLIIGQINALCREFEQEVNSRLNATAFNALWGSGNGTVPTAYAKMRDQLHYTKIPVQLTSPHIPSQLDSVPSSFTNLSSMLASSLLASFSCVIDTDDHSMYKRQMANPEHPYLTNFKLLHRRSCYSLIGIVGLHHLAGILVALSSPD</sequence>
<dbReference type="Proteomes" id="UP000190274">
    <property type="component" value="Chromosome A"/>
</dbReference>
<evidence type="ECO:0000313" key="3">
    <source>
        <dbReference type="Proteomes" id="UP000190274"/>
    </source>
</evidence>
<evidence type="ECO:0000256" key="1">
    <source>
        <dbReference type="SAM" id="Phobius"/>
    </source>
</evidence>
<feature type="transmembrane region" description="Helical" evidence="1">
    <location>
        <begin position="287"/>
        <end position="307"/>
    </location>
</feature>
<keyword evidence="3" id="KW-1185">Reference proteome</keyword>
<proteinExistence type="predicted"/>
<evidence type="ECO:0000313" key="2">
    <source>
        <dbReference type="EMBL" id="SCU78469.1"/>
    </source>
</evidence>
<reference evidence="2 3" key="1">
    <citation type="submission" date="2016-03" db="EMBL/GenBank/DDBJ databases">
        <authorList>
            <person name="Devillers H."/>
        </authorList>
    </citation>
    <scope>NUCLEOTIDE SEQUENCE [LARGE SCALE GENOMIC DNA]</scope>
    <source>
        <strain evidence="2">CBS 10888</strain>
    </source>
</reference>
<dbReference type="OrthoDB" id="4036011at2759"/>
<organism evidence="2 3">
    <name type="scientific">Lachancea dasiensis</name>
    <dbReference type="NCBI Taxonomy" id="1072105"/>
    <lineage>
        <taxon>Eukaryota</taxon>
        <taxon>Fungi</taxon>
        <taxon>Dikarya</taxon>
        <taxon>Ascomycota</taxon>
        <taxon>Saccharomycotina</taxon>
        <taxon>Saccharomycetes</taxon>
        <taxon>Saccharomycetales</taxon>
        <taxon>Saccharomycetaceae</taxon>
        <taxon>Lachancea</taxon>
    </lineage>
</organism>